<keyword evidence="5 10" id="KW-0378">Hydrolase</keyword>
<dbReference type="AlphaFoldDB" id="A0A7L0G4A4"/>
<keyword evidence="4" id="KW-0677">Repeat</keyword>
<dbReference type="InterPro" id="IPR022684">
    <property type="entry name" value="Calpain_cysteine_protease"/>
</dbReference>
<accession>A0A7L0G4A4</accession>
<feature type="active site" evidence="9 10">
    <location>
        <position position="265"/>
    </location>
</feature>
<keyword evidence="7" id="KW-0106">Calcium</keyword>
<dbReference type="GO" id="GO:0005737">
    <property type="term" value="C:cytoplasm"/>
    <property type="evidence" value="ECO:0007669"/>
    <property type="project" value="TreeGrafter"/>
</dbReference>
<evidence type="ECO:0000256" key="5">
    <source>
        <dbReference type="ARBA" id="ARBA00022801"/>
    </source>
</evidence>
<feature type="non-terminal residue" evidence="13">
    <location>
        <position position="1"/>
    </location>
</feature>
<comment type="function">
    <text evidence="8">Calcium-regulated non-lysosomal thiol-protease which catalyze limited proteolysis of substrates involved in cytoskeletal remodeling and signal transduction.</text>
</comment>
<feature type="non-terminal residue" evidence="13">
    <location>
        <position position="717"/>
    </location>
</feature>
<dbReference type="InterPro" id="IPR022683">
    <property type="entry name" value="Calpain_III"/>
</dbReference>
<dbReference type="Gene3D" id="1.10.238.10">
    <property type="entry name" value="EF-hand"/>
    <property type="match status" value="1"/>
</dbReference>
<keyword evidence="14" id="KW-1185">Reference proteome</keyword>
<dbReference type="SUPFAM" id="SSF49758">
    <property type="entry name" value="Calpain large subunit, middle domain (domain III)"/>
    <property type="match status" value="1"/>
</dbReference>
<evidence type="ECO:0000313" key="13">
    <source>
        <dbReference type="EMBL" id="NXK01950.1"/>
    </source>
</evidence>
<dbReference type="SMART" id="SM00230">
    <property type="entry name" value="CysPc"/>
    <property type="match status" value="1"/>
</dbReference>
<dbReference type="GO" id="GO:0004198">
    <property type="term" value="F:calcium-dependent cysteine-type endopeptidase activity"/>
    <property type="evidence" value="ECO:0007669"/>
    <property type="project" value="InterPro"/>
</dbReference>
<dbReference type="CDD" id="cd00044">
    <property type="entry name" value="CysPc"/>
    <property type="match status" value="1"/>
</dbReference>
<evidence type="ECO:0000256" key="10">
    <source>
        <dbReference type="PROSITE-ProRule" id="PRU00239"/>
    </source>
</evidence>
<dbReference type="PROSITE" id="PS50222">
    <property type="entry name" value="EF_HAND_2"/>
    <property type="match status" value="1"/>
</dbReference>
<dbReference type="InterPro" id="IPR033883">
    <property type="entry name" value="C2_III"/>
</dbReference>
<keyword evidence="2 10" id="KW-0645">Protease</keyword>
<evidence type="ECO:0000256" key="4">
    <source>
        <dbReference type="ARBA" id="ARBA00022737"/>
    </source>
</evidence>
<evidence type="ECO:0000256" key="1">
    <source>
        <dbReference type="ARBA" id="ARBA00007623"/>
    </source>
</evidence>
<comment type="similarity">
    <text evidence="1">Belongs to the peptidase C2 family.</text>
</comment>
<dbReference type="PRINTS" id="PR00704">
    <property type="entry name" value="CALPAIN"/>
</dbReference>
<evidence type="ECO:0000256" key="2">
    <source>
        <dbReference type="ARBA" id="ARBA00022670"/>
    </source>
</evidence>
<dbReference type="FunFam" id="3.90.70.10:FF:000001">
    <property type="entry name" value="Calpain-1 catalytic subunit"/>
    <property type="match status" value="1"/>
</dbReference>
<evidence type="ECO:0000256" key="6">
    <source>
        <dbReference type="ARBA" id="ARBA00022807"/>
    </source>
</evidence>
<dbReference type="Pfam" id="PF00648">
    <property type="entry name" value="Peptidase_C2"/>
    <property type="match status" value="1"/>
</dbReference>
<dbReference type="SUPFAM" id="SSF47473">
    <property type="entry name" value="EF-hand"/>
    <property type="match status" value="1"/>
</dbReference>
<dbReference type="InterPro" id="IPR018247">
    <property type="entry name" value="EF_Hand_1_Ca_BS"/>
</dbReference>
<dbReference type="InterPro" id="IPR011992">
    <property type="entry name" value="EF-hand-dom_pair"/>
</dbReference>
<evidence type="ECO:0000259" key="11">
    <source>
        <dbReference type="PROSITE" id="PS50203"/>
    </source>
</evidence>
<comment type="caution">
    <text evidence="13">The sequence shown here is derived from an EMBL/GenBank/DDBJ whole genome shotgun (WGS) entry which is preliminary data.</text>
</comment>
<proteinExistence type="inferred from homology"/>
<gene>
    <name evidence="13" type="primary">Canx_0</name>
    <name evidence="13" type="ORF">HERCAC_R03130</name>
</gene>
<dbReference type="Pfam" id="PF01067">
    <property type="entry name" value="Calpain_III"/>
    <property type="match status" value="1"/>
</dbReference>
<organism evidence="13 14">
    <name type="scientific">Herpetotheres cachinnans</name>
    <name type="common">Laughing falcon</name>
    <name type="synonym">Falco cachinnans</name>
    <dbReference type="NCBI Taxonomy" id="56343"/>
    <lineage>
        <taxon>Eukaryota</taxon>
        <taxon>Metazoa</taxon>
        <taxon>Chordata</taxon>
        <taxon>Craniata</taxon>
        <taxon>Vertebrata</taxon>
        <taxon>Euteleostomi</taxon>
        <taxon>Archelosauria</taxon>
        <taxon>Archosauria</taxon>
        <taxon>Dinosauria</taxon>
        <taxon>Saurischia</taxon>
        <taxon>Theropoda</taxon>
        <taxon>Coelurosauria</taxon>
        <taxon>Aves</taxon>
        <taxon>Neognathae</taxon>
        <taxon>Neoaves</taxon>
        <taxon>Telluraves</taxon>
        <taxon>Australaves</taxon>
        <taxon>Falconiformes</taxon>
        <taxon>Falconidae</taxon>
        <taxon>Herpetotheres</taxon>
    </lineage>
</organism>
<dbReference type="InterPro" id="IPR038765">
    <property type="entry name" value="Papain-like_cys_pep_sf"/>
</dbReference>
<dbReference type="PROSITE" id="PS00018">
    <property type="entry name" value="EF_HAND_1"/>
    <property type="match status" value="1"/>
</dbReference>
<dbReference type="PANTHER" id="PTHR10183:SF322">
    <property type="entry name" value="CALPAIN-11"/>
    <property type="match status" value="1"/>
</dbReference>
<dbReference type="Gene3D" id="3.90.70.10">
    <property type="entry name" value="Cysteine proteinases"/>
    <property type="match status" value="1"/>
</dbReference>
<dbReference type="Gene3D" id="2.60.120.380">
    <property type="match status" value="1"/>
</dbReference>
<keyword evidence="3" id="KW-0479">Metal-binding</keyword>
<sequence>MMPFGGMAARLQRDRLRAEGVGQHDNAIKYLNQDYEALKQECIESGTLFRDPQFPAGPSALGFKELGPHSSKTRGVVWKRPSELVDDPQFIVGGATRTDICQGALGDCWLLAAIGSLTLNEELLHRVVPHGQSFQEDYAGIFHFQIWQFGEWVDVVVDDQLPTKDGELLFVHSAECTEFWSALLEKAYAKLNGCYEALSGGSTTEGFEDFTGGVAEMYDLKRPPRNMGHIIRKALERGSLLGCSIDITSAFDMEAVTFKKLVKGHAYSVTAFRDVNYRGQQEQLIRIRNPWGQVEWTGAWSDGSSEWDNIDPDDREELQLKMEDGEFWMSFRDFMREFSRLEICNLTPDALTKDELSRWHTQVFEGTWRRGSTAGGCRNHPATFWINPQFKIKLLEEDDDPGDDEVACSFLVALMQKHRRRERRVGGDMHTIGFAVYEAQGSQPVHLKKDFFLRNQSRARSETFINLREVSNQIRLPPGEYIVVPSTFEPHKEADFILRVFTEKQSDTACLGRRRERATSGVEGRQGVLLTLLLLQDMEISVFELRTILNRVIARHKDLKTDGFSLDSCRNMVNLMDKDGSARLGLVEFQILWNKIRSWLAIFRQHDLDKSGTMSSYEMRMALESAGFKLNNKLHQVVVARYADADMGVDFDNFVCCLVKLEAMFSKWWLWGREGRDRRVRCSPCSCARAGFFHSMDPEGTGTAVMNLSEVRAQPSG</sequence>
<feature type="domain" description="EF-hand" evidence="12">
    <location>
        <begin position="594"/>
        <end position="629"/>
    </location>
</feature>
<evidence type="ECO:0000256" key="7">
    <source>
        <dbReference type="ARBA" id="ARBA00022837"/>
    </source>
</evidence>
<evidence type="ECO:0000256" key="8">
    <source>
        <dbReference type="ARBA" id="ARBA00054695"/>
    </source>
</evidence>
<dbReference type="PANTHER" id="PTHR10183">
    <property type="entry name" value="CALPAIN"/>
    <property type="match status" value="1"/>
</dbReference>
<evidence type="ECO:0000259" key="12">
    <source>
        <dbReference type="PROSITE" id="PS50222"/>
    </source>
</evidence>
<dbReference type="InterPro" id="IPR000169">
    <property type="entry name" value="Pept_cys_AS"/>
</dbReference>
<evidence type="ECO:0000313" key="14">
    <source>
        <dbReference type="Proteomes" id="UP000555649"/>
    </source>
</evidence>
<dbReference type="SMART" id="SM00720">
    <property type="entry name" value="calpain_III"/>
    <property type="match status" value="1"/>
</dbReference>
<evidence type="ECO:0000256" key="3">
    <source>
        <dbReference type="ARBA" id="ARBA00022723"/>
    </source>
</evidence>
<reference evidence="13 14" key="1">
    <citation type="submission" date="2019-09" db="EMBL/GenBank/DDBJ databases">
        <title>Bird 10,000 Genomes (B10K) Project - Family phase.</title>
        <authorList>
            <person name="Zhang G."/>
        </authorList>
    </citation>
    <scope>NUCLEOTIDE SEQUENCE [LARGE SCALE GENOMIC DNA]</scope>
    <source>
        <strain evidence="13">B10K-DU-005-78</strain>
        <tissue evidence="13">Mixed tissue sample</tissue>
    </source>
</reference>
<dbReference type="Proteomes" id="UP000555649">
    <property type="component" value="Unassembled WGS sequence"/>
</dbReference>
<dbReference type="FunFam" id="2.60.120.380:FF:000001">
    <property type="entry name" value="Calpain-1 catalytic subunit"/>
    <property type="match status" value="1"/>
</dbReference>
<dbReference type="InterPro" id="IPR001300">
    <property type="entry name" value="Peptidase_C2_calpain_cat"/>
</dbReference>
<dbReference type="GO" id="GO:0005509">
    <property type="term" value="F:calcium ion binding"/>
    <property type="evidence" value="ECO:0007669"/>
    <property type="project" value="InterPro"/>
</dbReference>
<dbReference type="SUPFAM" id="SSF54001">
    <property type="entry name" value="Cysteine proteinases"/>
    <property type="match status" value="1"/>
</dbReference>
<dbReference type="InterPro" id="IPR036213">
    <property type="entry name" value="Calpain_III_sf"/>
</dbReference>
<feature type="active site" evidence="9 10">
    <location>
        <position position="108"/>
    </location>
</feature>
<dbReference type="InterPro" id="IPR002048">
    <property type="entry name" value="EF_hand_dom"/>
</dbReference>
<dbReference type="EMBL" id="VXAJ01000006">
    <property type="protein sequence ID" value="NXK01950.1"/>
    <property type="molecule type" value="Genomic_DNA"/>
</dbReference>
<dbReference type="InterPro" id="IPR022682">
    <property type="entry name" value="Calpain_domain_III"/>
</dbReference>
<dbReference type="GO" id="GO:0006508">
    <property type="term" value="P:proteolysis"/>
    <property type="evidence" value="ECO:0007669"/>
    <property type="project" value="UniProtKB-KW"/>
</dbReference>
<feature type="domain" description="Calpain catalytic" evidence="11">
    <location>
        <begin position="48"/>
        <end position="347"/>
    </location>
</feature>
<keyword evidence="6 10" id="KW-0788">Thiol protease</keyword>
<dbReference type="PROSITE" id="PS00139">
    <property type="entry name" value="THIOL_PROTEASE_CYS"/>
    <property type="match status" value="1"/>
</dbReference>
<feature type="active site" evidence="9 10">
    <location>
        <position position="289"/>
    </location>
</feature>
<dbReference type="PROSITE" id="PS50203">
    <property type="entry name" value="CALPAIN_CAT"/>
    <property type="match status" value="1"/>
</dbReference>
<name>A0A7L0G4A4_HERCA</name>
<protein>
    <submittedName>
        <fullName evidence="13">CANX protein</fullName>
    </submittedName>
</protein>
<evidence type="ECO:0000256" key="9">
    <source>
        <dbReference type="PIRSR" id="PIRSR622684-1"/>
    </source>
</evidence>
<dbReference type="CDD" id="cd00214">
    <property type="entry name" value="Calpain_III"/>
    <property type="match status" value="1"/>
</dbReference>